<dbReference type="GO" id="GO:0016887">
    <property type="term" value="F:ATP hydrolysis activity"/>
    <property type="evidence" value="ECO:0007669"/>
    <property type="project" value="RHEA"/>
</dbReference>
<evidence type="ECO:0000256" key="5">
    <source>
        <dbReference type="ARBA" id="ARBA00022840"/>
    </source>
</evidence>
<dbReference type="EC" id="5.6.2.4" evidence="8"/>
<comment type="catalytic activity">
    <reaction evidence="7">
        <text>Couples ATP hydrolysis with the unwinding of duplex DNA by translocating in the 3'-5' direction.</text>
        <dbReference type="EC" id="5.6.2.4"/>
    </reaction>
</comment>
<evidence type="ECO:0000256" key="9">
    <source>
        <dbReference type="ARBA" id="ARBA00048988"/>
    </source>
</evidence>
<dbReference type="AlphaFoldDB" id="A0A160LK19"/>
<dbReference type="GO" id="GO:0043138">
    <property type="term" value="F:3'-5' DNA helicase activity"/>
    <property type="evidence" value="ECO:0007669"/>
    <property type="project" value="UniProtKB-EC"/>
</dbReference>
<dbReference type="GO" id="GO:0000725">
    <property type="term" value="P:recombinational repair"/>
    <property type="evidence" value="ECO:0007669"/>
    <property type="project" value="TreeGrafter"/>
</dbReference>
<evidence type="ECO:0000256" key="6">
    <source>
        <dbReference type="ARBA" id="ARBA00023235"/>
    </source>
</evidence>
<sequence>MLATVENPLMGTLNSSQQRAVLTTEGRVLVLAGAGSGKTKVLTTRIAYLLQQGVDPWRILAITFTNKSAKEMKERVTGMDSRASKSWIGTFHSICNRILSTNIHHLGMDMFTLMDDTDQKALVKTAAVQLGLEADKNIVYNLLSQISLWKNEAISPGQAQSNSTGDKEKLAVSHIYQKYEDLKAIHNYFDYDDLLLKTVHLFQNNPELLGRYQNLFRYVLVDEFQDTNKIQFDLIEMLSQKHGNIFLVGDADQSIYSFRSAKIENILSYQKIHPETQLILLQENYRSTQNIVNASNSLVGNNKMRLEREAFSVSGVGDDIHVFRFNDASREADFVARMIVNMKKATQCDWKDFAVLYRMNFQSKHLELALRDENIPYKIVGTTSFYDRKEIKDLVSYIRASHNLTDDYALERVINVPSRKIGKTTIEKIYAFAHERRIPFFVALQNIDEVAALSKINKSTVAKIKEFATLMQELSQLALVGEFSATKFMQTLIKKTDFMGQFDKEKEEDETRIENVTHLRDYARHWDAQEKEINSLAQFVSEITLDGDSDEDEEDFVTLTSVHSAKGLEWPETFVIGLEDDVFPHYRSKQKLSDLEEERRLMYVAMTRAGKRLYLTHSAFKYEYGSQKPIRQKPSPFLGEIPDNYKTVMIQTA</sequence>
<dbReference type="Gene3D" id="1.10.10.160">
    <property type="match status" value="1"/>
</dbReference>
<gene>
    <name evidence="11" type="ORF">ATN07_33110</name>
</gene>
<keyword evidence="2 10" id="KW-0547">Nucleotide-binding</keyword>
<dbReference type="PANTHER" id="PTHR11070">
    <property type="entry name" value="UVRD / RECB / PCRA DNA HELICASE FAMILY MEMBER"/>
    <property type="match status" value="1"/>
</dbReference>
<dbReference type="GO" id="GO:0033202">
    <property type="term" value="C:DNA helicase complex"/>
    <property type="evidence" value="ECO:0007669"/>
    <property type="project" value="TreeGrafter"/>
</dbReference>
<dbReference type="InterPro" id="IPR014016">
    <property type="entry name" value="UvrD-like_ATP-bd"/>
</dbReference>
<feature type="binding site" evidence="10">
    <location>
        <begin position="32"/>
        <end position="39"/>
    </location>
    <ligand>
        <name>ATP</name>
        <dbReference type="ChEBI" id="CHEBI:30616"/>
    </ligand>
</feature>
<geneLocation type="plasmid" evidence="11">
    <name>pAM65-52-3-235K</name>
</geneLocation>
<keyword evidence="6" id="KW-0413">Isomerase</keyword>
<keyword evidence="4 10" id="KW-0347">Helicase</keyword>
<evidence type="ECO:0000256" key="7">
    <source>
        <dbReference type="ARBA" id="ARBA00034617"/>
    </source>
</evidence>
<dbReference type="InterPro" id="IPR013986">
    <property type="entry name" value="DExx_box_DNA_helicase_dom_sf"/>
</dbReference>
<evidence type="ECO:0000256" key="2">
    <source>
        <dbReference type="ARBA" id="ARBA00022741"/>
    </source>
</evidence>
<dbReference type="Pfam" id="PF13361">
    <property type="entry name" value="UvrD_C"/>
    <property type="match status" value="1"/>
</dbReference>
<dbReference type="Gene3D" id="1.10.486.10">
    <property type="entry name" value="PCRA, domain 4"/>
    <property type="match status" value="1"/>
</dbReference>
<dbReference type="GO" id="GO:0005829">
    <property type="term" value="C:cytosol"/>
    <property type="evidence" value="ECO:0007669"/>
    <property type="project" value="TreeGrafter"/>
</dbReference>
<dbReference type="GO" id="GO:0005524">
    <property type="term" value="F:ATP binding"/>
    <property type="evidence" value="ECO:0007669"/>
    <property type="project" value="UniProtKB-UniRule"/>
</dbReference>
<accession>A0A160LK19</accession>
<dbReference type="CDD" id="cd17932">
    <property type="entry name" value="DEXQc_UvrD"/>
    <property type="match status" value="1"/>
</dbReference>
<dbReference type="InterPro" id="IPR000212">
    <property type="entry name" value="DNA_helicase_UvrD/REP"/>
</dbReference>
<evidence type="ECO:0000256" key="3">
    <source>
        <dbReference type="ARBA" id="ARBA00022801"/>
    </source>
</evidence>
<evidence type="ECO:0000313" key="11">
    <source>
        <dbReference type="EMBL" id="AND28552.1"/>
    </source>
</evidence>
<dbReference type="SUPFAM" id="SSF52540">
    <property type="entry name" value="P-loop containing nucleoside triphosphate hydrolases"/>
    <property type="match status" value="1"/>
</dbReference>
<keyword evidence="11" id="KW-0614">Plasmid</keyword>
<evidence type="ECO:0000256" key="4">
    <source>
        <dbReference type="ARBA" id="ARBA00022806"/>
    </source>
</evidence>
<dbReference type="InterPro" id="IPR027417">
    <property type="entry name" value="P-loop_NTPase"/>
</dbReference>
<organism evidence="11">
    <name type="scientific">Bacillus thuringiensis subsp. israelensis</name>
    <dbReference type="NCBI Taxonomy" id="1430"/>
    <lineage>
        <taxon>Bacteria</taxon>
        <taxon>Bacillati</taxon>
        <taxon>Bacillota</taxon>
        <taxon>Bacilli</taxon>
        <taxon>Bacillales</taxon>
        <taxon>Bacillaceae</taxon>
        <taxon>Bacillus</taxon>
        <taxon>Bacillus cereus group</taxon>
    </lineage>
</organism>
<reference evidence="11" key="1">
    <citation type="journal article" date="2017" name="Res. Microbiol.">
        <title>Comparative genomics of extrachromosomal elements in Bacillus thuringiensis subsp. israelensis.</title>
        <authorList>
            <person name="Bolotin A."/>
            <person name="Gillis A."/>
            <person name="Sanchis V."/>
            <person name="Nielsen-LeRoux C."/>
            <person name="Mahillon J."/>
            <person name="Lereclus D."/>
            <person name="Sorokin A."/>
        </authorList>
    </citation>
    <scope>NUCLEOTIDE SEQUENCE</scope>
    <source>
        <strain evidence="11">AM65-52</strain>
        <plasmid evidence="11">pAM65-52-3-235K</plasmid>
    </source>
</reference>
<dbReference type="PATRIC" id="fig|1430.6.peg.2085"/>
<evidence type="ECO:0000256" key="10">
    <source>
        <dbReference type="PROSITE-ProRule" id="PRU00560"/>
    </source>
</evidence>
<comment type="similarity">
    <text evidence="1">Belongs to the helicase family. UvrD subfamily.</text>
</comment>
<evidence type="ECO:0000256" key="8">
    <source>
        <dbReference type="ARBA" id="ARBA00034808"/>
    </source>
</evidence>
<evidence type="ECO:0000256" key="1">
    <source>
        <dbReference type="ARBA" id="ARBA00009922"/>
    </source>
</evidence>
<protein>
    <recommendedName>
        <fullName evidence="8">DNA 3'-5' helicase</fullName>
        <ecNumber evidence="8">5.6.2.4</ecNumber>
    </recommendedName>
</protein>
<proteinExistence type="inferred from homology"/>
<dbReference type="PANTHER" id="PTHR11070:SF48">
    <property type="entry name" value="ATP-DEPENDENT HELICASE_NUCLEASE SUBUNIT A"/>
    <property type="match status" value="1"/>
</dbReference>
<dbReference type="PROSITE" id="PS51217">
    <property type="entry name" value="UVRD_HELICASE_CTER"/>
    <property type="match status" value="1"/>
</dbReference>
<keyword evidence="5 10" id="KW-0067">ATP-binding</keyword>
<dbReference type="GO" id="GO:0003677">
    <property type="term" value="F:DNA binding"/>
    <property type="evidence" value="ECO:0007669"/>
    <property type="project" value="InterPro"/>
</dbReference>
<comment type="catalytic activity">
    <reaction evidence="9">
        <text>ATP + H2O = ADP + phosphate + H(+)</text>
        <dbReference type="Rhea" id="RHEA:13065"/>
        <dbReference type="ChEBI" id="CHEBI:15377"/>
        <dbReference type="ChEBI" id="CHEBI:15378"/>
        <dbReference type="ChEBI" id="CHEBI:30616"/>
        <dbReference type="ChEBI" id="CHEBI:43474"/>
        <dbReference type="ChEBI" id="CHEBI:456216"/>
        <dbReference type="EC" id="5.6.2.4"/>
    </reaction>
</comment>
<dbReference type="InterPro" id="IPR014017">
    <property type="entry name" value="DNA_helicase_UvrD-like_C"/>
</dbReference>
<dbReference type="RefSeq" id="WP_000881565.1">
    <property type="nucleotide sequence ID" value="NZ_CP013278.1"/>
</dbReference>
<dbReference type="Gene3D" id="3.40.50.300">
    <property type="entry name" value="P-loop containing nucleotide triphosphate hydrolases"/>
    <property type="match status" value="2"/>
</dbReference>
<keyword evidence="3 10" id="KW-0378">Hydrolase</keyword>
<dbReference type="EMBL" id="CP013278">
    <property type="protein sequence ID" value="AND28552.1"/>
    <property type="molecule type" value="Genomic_DNA"/>
</dbReference>
<name>A0A160LK19_BACTI</name>
<dbReference type="PROSITE" id="PS51198">
    <property type="entry name" value="UVRD_HELICASE_ATP_BIND"/>
    <property type="match status" value="1"/>
</dbReference>
<dbReference type="Pfam" id="PF00580">
    <property type="entry name" value="UvrD-helicase"/>
    <property type="match status" value="1"/>
</dbReference>